<proteinExistence type="predicted"/>
<dbReference type="EMBL" id="SMJU01000007">
    <property type="protein sequence ID" value="TDB64655.1"/>
    <property type="molecule type" value="Genomic_DNA"/>
</dbReference>
<gene>
    <name evidence="1" type="ORF">EZE20_13385</name>
</gene>
<evidence type="ECO:0000313" key="2">
    <source>
        <dbReference type="Proteomes" id="UP000295706"/>
    </source>
</evidence>
<reference evidence="1 2" key="1">
    <citation type="submission" date="2019-02" db="EMBL/GenBank/DDBJ databases">
        <title>Arundinibacter roseus gen. nov., sp. nov., a new member of the family Cytophagaceae.</title>
        <authorList>
            <person name="Szuroczki S."/>
            <person name="Khayer B."/>
            <person name="Sproer C."/>
            <person name="Toumi M."/>
            <person name="Szabo A."/>
            <person name="Felfoldi T."/>
            <person name="Schumann P."/>
            <person name="Toth E."/>
        </authorList>
    </citation>
    <scope>NUCLEOTIDE SEQUENCE [LARGE SCALE GENOMIC DNA]</scope>
    <source>
        <strain evidence="1 2">DMA-k-7a</strain>
    </source>
</reference>
<accession>A0A4V2X9T0</accession>
<dbReference type="AlphaFoldDB" id="A0A4V2X9T0"/>
<dbReference type="Proteomes" id="UP000295706">
    <property type="component" value="Unassembled WGS sequence"/>
</dbReference>
<sequence>MENNFSSFSDETRTPTRWMLLTDPLLNKPKVIIYKIDYPEYFLEVNSHYTSSECVAVDYQGMTFYIDICRDINNFGNPSHGMLLEMLHWYDSLKISPSLKKLSVQMPEQSFFFN</sequence>
<comment type="caution">
    <text evidence="1">The sequence shown here is derived from an EMBL/GenBank/DDBJ whole genome shotgun (WGS) entry which is preliminary data.</text>
</comment>
<dbReference type="RefSeq" id="WP_132118416.1">
    <property type="nucleotide sequence ID" value="NZ_SMJU01000007.1"/>
</dbReference>
<keyword evidence="2" id="KW-1185">Reference proteome</keyword>
<name>A0A4V2X9T0_9BACT</name>
<protein>
    <submittedName>
        <fullName evidence="1">Uncharacterized protein</fullName>
    </submittedName>
</protein>
<organism evidence="1 2">
    <name type="scientific">Arundinibacter roseus</name>
    <dbReference type="NCBI Taxonomy" id="2070510"/>
    <lineage>
        <taxon>Bacteria</taxon>
        <taxon>Pseudomonadati</taxon>
        <taxon>Bacteroidota</taxon>
        <taxon>Cytophagia</taxon>
        <taxon>Cytophagales</taxon>
        <taxon>Spirosomataceae</taxon>
        <taxon>Arundinibacter</taxon>
    </lineage>
</organism>
<evidence type="ECO:0000313" key="1">
    <source>
        <dbReference type="EMBL" id="TDB64655.1"/>
    </source>
</evidence>